<evidence type="ECO:0000313" key="1">
    <source>
        <dbReference type="EMBL" id="PQQ11976.1"/>
    </source>
</evidence>
<accession>A0A315ACN7</accession>
<protein>
    <submittedName>
        <fullName evidence="1">Uncharacterized protein</fullName>
    </submittedName>
</protein>
<keyword evidence="2" id="KW-1185">Reference proteome</keyword>
<reference evidence="1 2" key="1">
    <citation type="submission" date="2018-02" db="EMBL/GenBank/DDBJ databases">
        <title>Draft genome of wild Prunus yedoensis var. nudiflora.</title>
        <authorList>
            <person name="Baek S."/>
            <person name="Kim J.-H."/>
            <person name="Choi K."/>
            <person name="Kim G.-B."/>
            <person name="Cho A."/>
            <person name="Jang H."/>
            <person name="Shin C.-H."/>
            <person name="Yu H.-J."/>
            <person name="Mun J.-H."/>
        </authorList>
    </citation>
    <scope>NUCLEOTIDE SEQUENCE [LARGE SCALE GENOMIC DNA]</scope>
    <source>
        <strain evidence="2">cv. Jeju island</strain>
        <tissue evidence="1">Leaf</tissue>
    </source>
</reference>
<comment type="caution">
    <text evidence="1">The sequence shown here is derived from an EMBL/GenBank/DDBJ whole genome shotgun (WGS) entry which is preliminary data.</text>
</comment>
<gene>
    <name evidence="1" type="ORF">Pyn_05041</name>
</gene>
<sequence>MCKGQLQGWSKSKFKNNCHEIESMMSHLRSLQDNWEDNCELIHPQLDEWAWAAVKSKWLESPLVFEFKDQTPKCFERINSWFGMRSLWHESKIDMSLAPKRKLSVPREIWNSMTKGKAEGGDELSTKIARFCMQERKLALWLWIVMMGRKCLFL</sequence>
<proteinExistence type="predicted"/>
<dbReference type="EMBL" id="PJQY01000376">
    <property type="protein sequence ID" value="PQQ11976.1"/>
    <property type="molecule type" value="Genomic_DNA"/>
</dbReference>
<dbReference type="Proteomes" id="UP000250321">
    <property type="component" value="Unassembled WGS sequence"/>
</dbReference>
<organism evidence="1 2">
    <name type="scientific">Prunus yedoensis var. nudiflora</name>
    <dbReference type="NCBI Taxonomy" id="2094558"/>
    <lineage>
        <taxon>Eukaryota</taxon>
        <taxon>Viridiplantae</taxon>
        <taxon>Streptophyta</taxon>
        <taxon>Embryophyta</taxon>
        <taxon>Tracheophyta</taxon>
        <taxon>Spermatophyta</taxon>
        <taxon>Magnoliopsida</taxon>
        <taxon>eudicotyledons</taxon>
        <taxon>Gunneridae</taxon>
        <taxon>Pentapetalae</taxon>
        <taxon>rosids</taxon>
        <taxon>fabids</taxon>
        <taxon>Rosales</taxon>
        <taxon>Rosaceae</taxon>
        <taxon>Amygdaloideae</taxon>
        <taxon>Amygdaleae</taxon>
        <taxon>Prunus</taxon>
    </lineage>
</organism>
<evidence type="ECO:0000313" key="2">
    <source>
        <dbReference type="Proteomes" id="UP000250321"/>
    </source>
</evidence>
<name>A0A315ACN7_PRUYE</name>
<dbReference type="AlphaFoldDB" id="A0A315ACN7"/>